<evidence type="ECO:0000313" key="3">
    <source>
        <dbReference type="Proteomes" id="UP000548423"/>
    </source>
</evidence>
<feature type="transmembrane region" description="Helical" evidence="1">
    <location>
        <begin position="254"/>
        <end position="276"/>
    </location>
</feature>
<feature type="transmembrane region" description="Helical" evidence="1">
    <location>
        <begin position="115"/>
        <end position="133"/>
    </location>
</feature>
<dbReference type="Pfam" id="PF05552">
    <property type="entry name" value="MS_channel_1st_1"/>
    <property type="match status" value="5"/>
</dbReference>
<dbReference type="PANTHER" id="PTHR30221">
    <property type="entry name" value="SMALL-CONDUCTANCE MECHANOSENSITIVE CHANNEL"/>
    <property type="match status" value="1"/>
</dbReference>
<feature type="transmembrane region" description="Helical" evidence="1">
    <location>
        <begin position="430"/>
        <end position="447"/>
    </location>
</feature>
<protein>
    <recommendedName>
        <fullName evidence="4">Mechanosensitive ion channel</fullName>
    </recommendedName>
</protein>
<proteinExistence type="predicted"/>
<feature type="transmembrane region" description="Helical" evidence="1">
    <location>
        <begin position="459"/>
        <end position="480"/>
    </location>
</feature>
<evidence type="ECO:0008006" key="4">
    <source>
        <dbReference type="Google" id="ProtNLM"/>
    </source>
</evidence>
<dbReference type="InterPro" id="IPR045275">
    <property type="entry name" value="MscS_archaea/bacteria_type"/>
</dbReference>
<dbReference type="InterPro" id="IPR008910">
    <property type="entry name" value="MSC_TM_helix"/>
</dbReference>
<feature type="transmembrane region" description="Helical" evidence="1">
    <location>
        <begin position="384"/>
        <end position="410"/>
    </location>
</feature>
<gene>
    <name evidence="2" type="ORF">F4694_002760</name>
</gene>
<feature type="transmembrane region" description="Helical" evidence="1">
    <location>
        <begin position="72"/>
        <end position="95"/>
    </location>
</feature>
<accession>A0A852TDD5</accession>
<dbReference type="EMBL" id="JACCBX010000005">
    <property type="protein sequence ID" value="NYE05985.1"/>
    <property type="molecule type" value="Genomic_DNA"/>
</dbReference>
<evidence type="ECO:0000313" key="2">
    <source>
        <dbReference type="EMBL" id="NYE05985.1"/>
    </source>
</evidence>
<feature type="transmembrane region" description="Helical" evidence="1">
    <location>
        <begin position="20"/>
        <end position="38"/>
    </location>
</feature>
<sequence length="501" mass="55081">MNVNEMMAGWTSYFYQLPNLLFALLVLLVGWLIAKSIGKSVEALLRRTKFDDKLFANVGTKKYSSEIIIGKIVYYILLVVVWIIFFNMLNLSLIATPLVQMLTMITAAIPNLLKAALILLFAWGVASLLRILFKKGAAMVHLERRFVQWKIAISQSEAVNKVNGIAKAIFYFVLLLFLPGVLGALQIEGVSEPFEDTLSTLLAFIPKLFAAALIVFVGWLIAKIVRDILTNFLSSIGTEKLGQRIGIVKTKDSISLSSIIGNIAFILILIPTIITALEKLDLKGISDPAIAMLHDVVSLIPNIAVAVILILVGIWLGKWVEKIVTQMLWRLKIDSVFTQMGVGSLKPEQSTYTLSQIIGMLAKIVVILLFAVEALQIVQLEFLVVLGTAVISYLPMLFAALIILGIGLYLGNLVQRILQNILKNSYSRTLAAIAKYAIFSITIFMALDQLGVAHSIVNAAFILLLGGLALAFGLAFGLGGKDFASKYLRKLDQKIDNKIIE</sequence>
<dbReference type="NCBIfam" id="NF033912">
    <property type="entry name" value="msc"/>
    <property type="match status" value="1"/>
</dbReference>
<keyword evidence="1" id="KW-1133">Transmembrane helix</keyword>
<organism evidence="2 3">
    <name type="scientific">Neobacillus niacini</name>
    <dbReference type="NCBI Taxonomy" id="86668"/>
    <lineage>
        <taxon>Bacteria</taxon>
        <taxon>Bacillati</taxon>
        <taxon>Bacillota</taxon>
        <taxon>Bacilli</taxon>
        <taxon>Bacillales</taxon>
        <taxon>Bacillaceae</taxon>
        <taxon>Neobacillus</taxon>
    </lineage>
</organism>
<comment type="caution">
    <text evidence="2">The sequence shown here is derived from an EMBL/GenBank/DDBJ whole genome shotgun (WGS) entry which is preliminary data.</text>
</comment>
<feature type="transmembrane region" description="Helical" evidence="1">
    <location>
        <begin position="357"/>
        <end position="378"/>
    </location>
</feature>
<feature type="transmembrane region" description="Helical" evidence="1">
    <location>
        <begin position="168"/>
        <end position="187"/>
    </location>
</feature>
<dbReference type="GO" id="GO:0008381">
    <property type="term" value="F:mechanosensitive monoatomic ion channel activity"/>
    <property type="evidence" value="ECO:0007669"/>
    <property type="project" value="InterPro"/>
</dbReference>
<name>A0A852TDD5_9BACI</name>
<dbReference type="Proteomes" id="UP000548423">
    <property type="component" value="Unassembled WGS sequence"/>
</dbReference>
<dbReference type="PANTHER" id="PTHR30221:SF1">
    <property type="entry name" value="SMALL-CONDUCTANCE MECHANOSENSITIVE CHANNEL"/>
    <property type="match status" value="1"/>
</dbReference>
<evidence type="ECO:0000256" key="1">
    <source>
        <dbReference type="SAM" id="Phobius"/>
    </source>
</evidence>
<keyword evidence="1" id="KW-0472">Membrane</keyword>
<dbReference type="Gene3D" id="1.10.287.1260">
    <property type="match status" value="3"/>
</dbReference>
<keyword evidence="1" id="KW-0812">Transmembrane</keyword>
<reference evidence="3" key="2">
    <citation type="submission" date="2020-08" db="EMBL/GenBank/DDBJ databases">
        <title>The Agave Microbiome: Exploring the role of microbial communities in plant adaptations to desert environments.</title>
        <authorList>
            <person name="Partida-Martinez L.P."/>
        </authorList>
    </citation>
    <scope>NUCLEOTIDE SEQUENCE [LARGE SCALE GENOMIC DNA]</scope>
    <source>
        <strain evidence="3">AT2.8</strain>
    </source>
</reference>
<feature type="transmembrane region" description="Helical" evidence="1">
    <location>
        <begin position="296"/>
        <end position="317"/>
    </location>
</feature>
<feature type="transmembrane region" description="Helical" evidence="1">
    <location>
        <begin position="199"/>
        <end position="222"/>
    </location>
</feature>
<dbReference type="AlphaFoldDB" id="A0A852TDD5"/>
<reference evidence="3" key="1">
    <citation type="submission" date="2020-07" db="EMBL/GenBank/DDBJ databases">
        <authorList>
            <person name="Partida-Martinez L."/>
            <person name="Huntemann M."/>
            <person name="Clum A."/>
            <person name="Wang J."/>
            <person name="Palaniappan K."/>
            <person name="Ritter S."/>
            <person name="Chen I.-M."/>
            <person name="Stamatis D."/>
            <person name="Reddy T."/>
            <person name="O'Malley R."/>
            <person name="Daum C."/>
            <person name="Shapiro N."/>
            <person name="Ivanova N."/>
            <person name="Kyrpides N."/>
            <person name="Woyke T."/>
        </authorList>
    </citation>
    <scope>NUCLEOTIDE SEQUENCE [LARGE SCALE GENOMIC DNA]</scope>
    <source>
        <strain evidence="3">AT2.8</strain>
    </source>
</reference>